<feature type="transmembrane region" description="Helical" evidence="7">
    <location>
        <begin position="98"/>
        <end position="119"/>
    </location>
</feature>
<feature type="domain" description="CSC1/OSCA1-like N-terminal transmembrane" evidence="9">
    <location>
        <begin position="16"/>
        <end position="166"/>
    </location>
</feature>
<dbReference type="AlphaFoldDB" id="A0AAE0GBU6"/>
<evidence type="ECO:0000259" key="9">
    <source>
        <dbReference type="Pfam" id="PF13967"/>
    </source>
</evidence>
<protein>
    <submittedName>
        <fullName evidence="11">CSC1-like protein erd4</fullName>
    </submittedName>
</protein>
<evidence type="ECO:0000259" key="8">
    <source>
        <dbReference type="Pfam" id="PF02714"/>
    </source>
</evidence>
<evidence type="ECO:0000256" key="7">
    <source>
        <dbReference type="SAM" id="Phobius"/>
    </source>
</evidence>
<feature type="transmembrane region" description="Helical" evidence="7">
    <location>
        <begin position="493"/>
        <end position="521"/>
    </location>
</feature>
<dbReference type="Pfam" id="PF13967">
    <property type="entry name" value="RSN1_TM"/>
    <property type="match status" value="1"/>
</dbReference>
<dbReference type="InterPro" id="IPR003864">
    <property type="entry name" value="CSC1/OSCA1-like_7TM"/>
</dbReference>
<feature type="transmembrane region" description="Helical" evidence="7">
    <location>
        <begin position="609"/>
        <end position="626"/>
    </location>
</feature>
<dbReference type="Pfam" id="PF14703">
    <property type="entry name" value="PHM7_cyt"/>
    <property type="match status" value="1"/>
</dbReference>
<evidence type="ECO:0000256" key="2">
    <source>
        <dbReference type="ARBA" id="ARBA00007779"/>
    </source>
</evidence>
<dbReference type="InterPro" id="IPR027815">
    <property type="entry name" value="CSC1/OSCA1-like_cyt"/>
</dbReference>
<dbReference type="Pfam" id="PF02714">
    <property type="entry name" value="RSN1_7TM"/>
    <property type="match status" value="1"/>
</dbReference>
<evidence type="ECO:0000256" key="4">
    <source>
        <dbReference type="ARBA" id="ARBA00022692"/>
    </source>
</evidence>
<comment type="caution">
    <text evidence="11">The sequence shown here is derived from an EMBL/GenBank/DDBJ whole genome shotgun (WGS) entry which is preliminary data.</text>
</comment>
<keyword evidence="12" id="KW-1185">Reference proteome</keyword>
<dbReference type="InterPro" id="IPR045122">
    <property type="entry name" value="Csc1-like"/>
</dbReference>
<evidence type="ECO:0000259" key="10">
    <source>
        <dbReference type="Pfam" id="PF14703"/>
    </source>
</evidence>
<evidence type="ECO:0000256" key="5">
    <source>
        <dbReference type="ARBA" id="ARBA00022989"/>
    </source>
</evidence>
<feature type="domain" description="CSC1/OSCA1-like cytosolic" evidence="10">
    <location>
        <begin position="184"/>
        <end position="341"/>
    </location>
</feature>
<evidence type="ECO:0000313" key="11">
    <source>
        <dbReference type="EMBL" id="KAK3275142.1"/>
    </source>
</evidence>
<dbReference type="GO" id="GO:0005227">
    <property type="term" value="F:calcium-activated cation channel activity"/>
    <property type="evidence" value="ECO:0007669"/>
    <property type="project" value="InterPro"/>
</dbReference>
<proteinExistence type="inferred from homology"/>
<feature type="transmembrane region" description="Helical" evidence="7">
    <location>
        <begin position="448"/>
        <end position="469"/>
    </location>
</feature>
<keyword evidence="6 7" id="KW-0472">Membrane</keyword>
<feature type="domain" description="CSC1/OSCA1-like 7TM region" evidence="8">
    <location>
        <begin position="354"/>
        <end position="622"/>
    </location>
</feature>
<accession>A0AAE0GBU6</accession>
<dbReference type="EMBL" id="LGRX02007383">
    <property type="protein sequence ID" value="KAK3275142.1"/>
    <property type="molecule type" value="Genomic_DNA"/>
</dbReference>
<keyword evidence="3" id="KW-0813">Transport</keyword>
<dbReference type="Proteomes" id="UP001190700">
    <property type="component" value="Unassembled WGS sequence"/>
</dbReference>
<sequence length="735" mass="81102">MGDDVDSDSPAGSSALLACLITSCITGGVAIVAFTLFSNKPGVRESVYFPRIFRPRSKKEGLCDPSQPSLVEVLYTKEAFILENCGVDSVVYLRTLKFSLQAIAAAMLLSPGVLALNIMGDAELDSSYSDLADLTLTHVEKGSPKLWMHFFHILVTSKLLLYLLYKNTVEIGEMQASQKRAAESRTILVDHIPSEISAEEVFKGVYNDSIVSSNPVVDPSAAYKVLSEEEALIGKLDKALWTLAVKGERPTHKVGFLGLTGDSVDSITEYTKQLDEVHRTATDQRTAYDHRKELLPFRSASFLTFDTPQAALIASQARHSSNPFALHTKLAPPLLNIFWPNVGRCSHLELEARRSGISALTTALAFFFMVPISFVSALTTLSNLTSLLPFLDDILVNKQIRGVLEGLLPSLALIIFNILLPKICFALAKEEGLYVNTELARSAGHKLFFFFVSNTFVGTILAGTLLSALEDFIDDPTGSVSIFANSVPGTSHFFLNLLLLQGIGAVLLGFSQLPPAVIFIIKTTFLAKSERQKLKCWIPRQIPFQVQLAKHALVLLIAVAFCTLNPLVLYGAIPYFVFHFMNARFLVLFVHEPMHEGNGSFWKDFTKRVLLIVYFYLGLMIITLSLKEAPLQAGLLVLPLIGTYLFDKYLDAIFPDQSNVPPAVLSKDFTPRKAVADMPVEVYMPDALTLELQYLDPAEYSSGHTEEDGFDDLRKDAPQTTESLAIELHSECEQK</sequence>
<feature type="transmembrane region" description="Helical" evidence="7">
    <location>
        <begin position="15"/>
        <end position="37"/>
    </location>
</feature>
<gene>
    <name evidence="11" type="ORF">CYMTET_16711</name>
</gene>
<keyword evidence="5 7" id="KW-1133">Transmembrane helix</keyword>
<organism evidence="11 12">
    <name type="scientific">Cymbomonas tetramitiformis</name>
    <dbReference type="NCBI Taxonomy" id="36881"/>
    <lineage>
        <taxon>Eukaryota</taxon>
        <taxon>Viridiplantae</taxon>
        <taxon>Chlorophyta</taxon>
        <taxon>Pyramimonadophyceae</taxon>
        <taxon>Pyramimonadales</taxon>
        <taxon>Pyramimonadaceae</taxon>
        <taxon>Cymbomonas</taxon>
    </lineage>
</organism>
<feature type="transmembrane region" description="Helical" evidence="7">
    <location>
        <begin position="363"/>
        <end position="387"/>
    </location>
</feature>
<feature type="transmembrane region" description="Helical" evidence="7">
    <location>
        <begin position="407"/>
        <end position="428"/>
    </location>
</feature>
<dbReference type="GO" id="GO:0005886">
    <property type="term" value="C:plasma membrane"/>
    <property type="evidence" value="ECO:0007669"/>
    <property type="project" value="TreeGrafter"/>
</dbReference>
<comment type="subcellular location">
    <subcellularLocation>
        <location evidence="1">Membrane</location>
        <topology evidence="1">Multi-pass membrane protein</topology>
    </subcellularLocation>
</comment>
<dbReference type="PANTHER" id="PTHR13018:SF5">
    <property type="entry name" value="RE44586P"/>
    <property type="match status" value="1"/>
</dbReference>
<reference evidence="11 12" key="1">
    <citation type="journal article" date="2015" name="Genome Biol. Evol.">
        <title>Comparative Genomics of a Bacterivorous Green Alga Reveals Evolutionary Causalities and Consequences of Phago-Mixotrophic Mode of Nutrition.</title>
        <authorList>
            <person name="Burns J.A."/>
            <person name="Paasch A."/>
            <person name="Narechania A."/>
            <person name="Kim E."/>
        </authorList>
    </citation>
    <scope>NUCLEOTIDE SEQUENCE [LARGE SCALE GENOMIC DNA]</scope>
    <source>
        <strain evidence="11 12">PLY_AMNH</strain>
    </source>
</reference>
<comment type="similarity">
    <text evidence="2">Belongs to the CSC1 (TC 1.A.17) family.</text>
</comment>
<evidence type="ECO:0000313" key="12">
    <source>
        <dbReference type="Proteomes" id="UP001190700"/>
    </source>
</evidence>
<feature type="transmembrane region" description="Helical" evidence="7">
    <location>
        <begin position="146"/>
        <end position="165"/>
    </location>
</feature>
<evidence type="ECO:0000256" key="3">
    <source>
        <dbReference type="ARBA" id="ARBA00022448"/>
    </source>
</evidence>
<dbReference type="PANTHER" id="PTHR13018">
    <property type="entry name" value="PROBABLE MEMBRANE PROTEIN DUF221-RELATED"/>
    <property type="match status" value="1"/>
</dbReference>
<evidence type="ECO:0000256" key="1">
    <source>
        <dbReference type="ARBA" id="ARBA00004141"/>
    </source>
</evidence>
<dbReference type="InterPro" id="IPR032880">
    <property type="entry name" value="CSC1/OSCA1-like_N"/>
</dbReference>
<evidence type="ECO:0000256" key="6">
    <source>
        <dbReference type="ARBA" id="ARBA00023136"/>
    </source>
</evidence>
<keyword evidence="4 7" id="KW-0812">Transmembrane</keyword>
<name>A0AAE0GBU6_9CHLO</name>